<proteinExistence type="predicted"/>
<organism evidence="5 6">
    <name type="scientific">Rhodocyclus tenuis</name>
    <name type="common">Rhodospirillum tenue</name>
    <dbReference type="NCBI Taxonomy" id="1066"/>
    <lineage>
        <taxon>Bacteria</taxon>
        <taxon>Pseudomonadati</taxon>
        <taxon>Pseudomonadota</taxon>
        <taxon>Betaproteobacteria</taxon>
        <taxon>Rhodocyclales</taxon>
        <taxon>Rhodocyclaceae</taxon>
        <taxon>Rhodocyclus</taxon>
    </lineage>
</organism>
<dbReference type="Gene3D" id="3.30.70.270">
    <property type="match status" value="1"/>
</dbReference>
<dbReference type="PANTHER" id="PTHR45138:SF9">
    <property type="entry name" value="DIGUANYLATE CYCLASE DGCM-RELATED"/>
    <property type="match status" value="1"/>
</dbReference>
<dbReference type="SMART" id="SM00267">
    <property type="entry name" value="GGDEF"/>
    <property type="match status" value="1"/>
</dbReference>
<evidence type="ECO:0000256" key="1">
    <source>
        <dbReference type="ARBA" id="ARBA00012528"/>
    </source>
</evidence>
<dbReference type="InterPro" id="IPR050469">
    <property type="entry name" value="Diguanylate_Cyclase"/>
</dbReference>
<dbReference type="RefSeq" id="WP_184415133.1">
    <property type="nucleotide sequence ID" value="NZ_JACIGE010000008.1"/>
</dbReference>
<dbReference type="Pfam" id="PF00990">
    <property type="entry name" value="GGDEF"/>
    <property type="match status" value="1"/>
</dbReference>
<keyword evidence="6" id="KW-1185">Reference proteome</keyword>
<dbReference type="InterPro" id="IPR029787">
    <property type="entry name" value="Nucleotide_cyclase"/>
</dbReference>
<keyword evidence="3" id="KW-1133">Transmembrane helix</keyword>
<feature type="transmembrane region" description="Helical" evidence="3">
    <location>
        <begin position="86"/>
        <end position="103"/>
    </location>
</feature>
<sequence length="381" mass="41346">MAMMISVAALTMSGAMLWLTHGLGSEGLKQWGWGLFTYAVALPVLTLRPMVPEPLSIVAGNTLLAGAVSLMLWGYYRFLKLPANRWLIIGPVLLTTLCMLVFIDQLAARVIANGLISGTQALLMGVIVYRHRQLTPGRGYQLLLAGCCIGVTIFYGRFITVGSGAVTHIDSLGAHLLQTLSFVGSLASVMLDSLGFIGMIKERADERNRRLAMFDELTGIANRRAILDEFGKRFSEALRHRLSLCVLMIDVDHFKQVNDNYGHQAGDRVLKAIAEAIGTRLRTQDSVGRYGGEEFMVVLPNTSHSCGMLVAEKLRCSIRSTPIDIDGRTLTLSASIGVLGSPITAGSTVDAMIRASDAALYRAKSLGRDRVEQGVLDMSQT</sequence>
<evidence type="ECO:0000256" key="2">
    <source>
        <dbReference type="ARBA" id="ARBA00034247"/>
    </source>
</evidence>
<dbReference type="AlphaFoldDB" id="A0A840GAI4"/>
<feature type="transmembrane region" description="Helical" evidence="3">
    <location>
        <begin position="180"/>
        <end position="200"/>
    </location>
</feature>
<dbReference type="EC" id="2.7.7.65" evidence="1"/>
<dbReference type="SUPFAM" id="SSF55073">
    <property type="entry name" value="Nucleotide cyclase"/>
    <property type="match status" value="1"/>
</dbReference>
<feature type="transmembrane region" description="Helical" evidence="3">
    <location>
        <begin position="141"/>
        <end position="160"/>
    </location>
</feature>
<feature type="transmembrane region" description="Helical" evidence="3">
    <location>
        <begin position="109"/>
        <end position="129"/>
    </location>
</feature>
<dbReference type="Proteomes" id="UP000587070">
    <property type="component" value="Unassembled WGS sequence"/>
</dbReference>
<dbReference type="FunFam" id="3.30.70.270:FF:000001">
    <property type="entry name" value="Diguanylate cyclase domain protein"/>
    <property type="match status" value="1"/>
</dbReference>
<evidence type="ECO:0000259" key="4">
    <source>
        <dbReference type="PROSITE" id="PS50887"/>
    </source>
</evidence>
<evidence type="ECO:0000313" key="5">
    <source>
        <dbReference type="EMBL" id="MBB4247910.1"/>
    </source>
</evidence>
<dbReference type="EMBL" id="JACIGE010000008">
    <property type="protein sequence ID" value="MBB4247910.1"/>
    <property type="molecule type" value="Genomic_DNA"/>
</dbReference>
<keyword evidence="3" id="KW-0472">Membrane</keyword>
<protein>
    <recommendedName>
        <fullName evidence="1">diguanylate cyclase</fullName>
        <ecNumber evidence="1">2.7.7.65</ecNumber>
    </recommendedName>
</protein>
<dbReference type="GO" id="GO:0043709">
    <property type="term" value="P:cell adhesion involved in single-species biofilm formation"/>
    <property type="evidence" value="ECO:0007669"/>
    <property type="project" value="TreeGrafter"/>
</dbReference>
<dbReference type="PROSITE" id="PS50887">
    <property type="entry name" value="GGDEF"/>
    <property type="match status" value="1"/>
</dbReference>
<dbReference type="NCBIfam" id="TIGR00254">
    <property type="entry name" value="GGDEF"/>
    <property type="match status" value="1"/>
</dbReference>
<gene>
    <name evidence="5" type="ORF">GGD90_002296</name>
</gene>
<accession>A0A840GAI4</accession>
<feature type="domain" description="GGDEF" evidence="4">
    <location>
        <begin position="242"/>
        <end position="376"/>
    </location>
</feature>
<dbReference type="CDD" id="cd01949">
    <property type="entry name" value="GGDEF"/>
    <property type="match status" value="1"/>
</dbReference>
<evidence type="ECO:0000256" key="3">
    <source>
        <dbReference type="SAM" id="Phobius"/>
    </source>
</evidence>
<dbReference type="PANTHER" id="PTHR45138">
    <property type="entry name" value="REGULATORY COMPONENTS OF SENSORY TRANSDUCTION SYSTEM"/>
    <property type="match status" value="1"/>
</dbReference>
<dbReference type="InterPro" id="IPR043128">
    <property type="entry name" value="Rev_trsase/Diguanyl_cyclase"/>
</dbReference>
<name>A0A840GAI4_RHOTE</name>
<dbReference type="GO" id="GO:1902201">
    <property type="term" value="P:negative regulation of bacterial-type flagellum-dependent cell motility"/>
    <property type="evidence" value="ECO:0007669"/>
    <property type="project" value="TreeGrafter"/>
</dbReference>
<comment type="catalytic activity">
    <reaction evidence="2">
        <text>2 GTP = 3',3'-c-di-GMP + 2 diphosphate</text>
        <dbReference type="Rhea" id="RHEA:24898"/>
        <dbReference type="ChEBI" id="CHEBI:33019"/>
        <dbReference type="ChEBI" id="CHEBI:37565"/>
        <dbReference type="ChEBI" id="CHEBI:58805"/>
        <dbReference type="EC" id="2.7.7.65"/>
    </reaction>
</comment>
<reference evidence="5 6" key="1">
    <citation type="submission" date="2020-08" db="EMBL/GenBank/DDBJ databases">
        <title>Genome sequencing of Purple Non-Sulfur Bacteria from various extreme environments.</title>
        <authorList>
            <person name="Mayer M."/>
        </authorList>
    </citation>
    <scope>NUCLEOTIDE SEQUENCE [LARGE SCALE GENOMIC DNA]</scope>
    <source>
        <strain evidence="5 6">2761</strain>
    </source>
</reference>
<comment type="caution">
    <text evidence="5">The sequence shown here is derived from an EMBL/GenBank/DDBJ whole genome shotgun (WGS) entry which is preliminary data.</text>
</comment>
<evidence type="ECO:0000313" key="6">
    <source>
        <dbReference type="Proteomes" id="UP000587070"/>
    </source>
</evidence>
<feature type="transmembrane region" description="Helical" evidence="3">
    <location>
        <begin position="55"/>
        <end position="74"/>
    </location>
</feature>
<keyword evidence="3" id="KW-0812">Transmembrane</keyword>
<dbReference type="GO" id="GO:0052621">
    <property type="term" value="F:diguanylate cyclase activity"/>
    <property type="evidence" value="ECO:0007669"/>
    <property type="project" value="UniProtKB-EC"/>
</dbReference>
<dbReference type="GO" id="GO:0005886">
    <property type="term" value="C:plasma membrane"/>
    <property type="evidence" value="ECO:0007669"/>
    <property type="project" value="TreeGrafter"/>
</dbReference>
<dbReference type="InterPro" id="IPR000160">
    <property type="entry name" value="GGDEF_dom"/>
</dbReference>